<dbReference type="InterPro" id="IPR036505">
    <property type="entry name" value="Amidase/PGRP_sf"/>
</dbReference>
<reference evidence="9" key="1">
    <citation type="submission" date="2019-08" db="EMBL/GenBank/DDBJ databases">
        <authorList>
            <person name="Kucharzyk K."/>
            <person name="Murdoch R.W."/>
            <person name="Higgins S."/>
            <person name="Loffler F."/>
        </authorList>
    </citation>
    <scope>NUCLEOTIDE SEQUENCE</scope>
</reference>
<dbReference type="Gene3D" id="3.40.80.10">
    <property type="entry name" value="Peptidoglycan recognition protein-like"/>
    <property type="match status" value="1"/>
</dbReference>
<dbReference type="CDD" id="cd00063">
    <property type="entry name" value="FN3"/>
    <property type="match status" value="1"/>
</dbReference>
<evidence type="ECO:0000256" key="4">
    <source>
        <dbReference type="ARBA" id="ARBA00023157"/>
    </source>
</evidence>
<dbReference type="EMBL" id="VSSQ01001131">
    <property type="protein sequence ID" value="MPM05432.1"/>
    <property type="molecule type" value="Genomic_DNA"/>
</dbReference>
<evidence type="ECO:0000259" key="8">
    <source>
        <dbReference type="PROSITE" id="PS50853"/>
    </source>
</evidence>
<dbReference type="SUPFAM" id="SSF49265">
    <property type="entry name" value="Fibronectin type III"/>
    <property type="match status" value="1"/>
</dbReference>
<evidence type="ECO:0000256" key="5">
    <source>
        <dbReference type="ARBA" id="ARBA00023316"/>
    </source>
</evidence>
<dbReference type="Pfam" id="PF01510">
    <property type="entry name" value="Amidase_2"/>
    <property type="match status" value="1"/>
</dbReference>
<dbReference type="InterPro" id="IPR035986">
    <property type="entry name" value="PKD_dom_sf"/>
</dbReference>
<dbReference type="SUPFAM" id="SSF55846">
    <property type="entry name" value="N-acetylmuramoyl-L-alanine amidase-like"/>
    <property type="match status" value="1"/>
</dbReference>
<dbReference type="Gene3D" id="2.60.120.290">
    <property type="entry name" value="Spermadhesin, CUB domain"/>
    <property type="match status" value="1"/>
</dbReference>
<keyword evidence="5" id="KW-0961">Cell wall biogenesis/degradation</keyword>
<dbReference type="AlphaFoldDB" id="A0A644WNW1"/>
<feature type="domain" description="Fibronectin type-III" evidence="8">
    <location>
        <begin position="847"/>
        <end position="943"/>
    </location>
</feature>
<feature type="domain" description="CUB" evidence="6">
    <location>
        <begin position="419"/>
        <end position="540"/>
    </location>
</feature>
<gene>
    <name evidence="9" type="ORF">SDC9_51722</name>
</gene>
<name>A0A644WNW1_9ZZZZ</name>
<dbReference type="NCBIfam" id="TIGR04183">
    <property type="entry name" value="Por_Secre_tail"/>
    <property type="match status" value="1"/>
</dbReference>
<dbReference type="SUPFAM" id="SSF49854">
    <property type="entry name" value="Spermadhesin, CUB domain"/>
    <property type="match status" value="1"/>
</dbReference>
<dbReference type="InterPro" id="IPR035914">
    <property type="entry name" value="Sperma_CUB_dom_sf"/>
</dbReference>
<dbReference type="Pfam" id="PF18962">
    <property type="entry name" value="Por_Secre_tail"/>
    <property type="match status" value="1"/>
</dbReference>
<evidence type="ECO:0000256" key="3">
    <source>
        <dbReference type="ARBA" id="ARBA00022801"/>
    </source>
</evidence>
<dbReference type="Pfam" id="PF00431">
    <property type="entry name" value="CUB"/>
    <property type="match status" value="1"/>
</dbReference>
<organism evidence="9">
    <name type="scientific">bioreactor metagenome</name>
    <dbReference type="NCBI Taxonomy" id="1076179"/>
    <lineage>
        <taxon>unclassified sequences</taxon>
        <taxon>metagenomes</taxon>
        <taxon>ecological metagenomes</taxon>
    </lineage>
</organism>
<dbReference type="CDD" id="cd00041">
    <property type="entry name" value="CUB"/>
    <property type="match status" value="1"/>
</dbReference>
<comment type="catalytic activity">
    <reaction evidence="1">
        <text>Hydrolyzes the link between N-acetylmuramoyl residues and L-amino acid residues in certain cell-wall glycopeptides.</text>
        <dbReference type="EC" id="3.5.1.28"/>
    </reaction>
</comment>
<dbReference type="Gene3D" id="2.60.40.10">
    <property type="entry name" value="Immunoglobulins"/>
    <property type="match status" value="3"/>
</dbReference>
<keyword evidence="3" id="KW-0378">Hydrolase</keyword>
<evidence type="ECO:0000313" key="9">
    <source>
        <dbReference type="EMBL" id="MPM05432.1"/>
    </source>
</evidence>
<dbReference type="InterPro" id="IPR003961">
    <property type="entry name" value="FN3_dom"/>
</dbReference>
<dbReference type="InterPro" id="IPR000601">
    <property type="entry name" value="PKD_dom"/>
</dbReference>
<dbReference type="SUPFAM" id="SSF49299">
    <property type="entry name" value="PKD domain"/>
    <property type="match status" value="2"/>
</dbReference>
<dbReference type="GO" id="GO:0009254">
    <property type="term" value="P:peptidoglycan turnover"/>
    <property type="evidence" value="ECO:0007669"/>
    <property type="project" value="TreeGrafter"/>
</dbReference>
<evidence type="ECO:0000256" key="2">
    <source>
        <dbReference type="ARBA" id="ARBA00011901"/>
    </source>
</evidence>
<dbReference type="InterPro" id="IPR000859">
    <property type="entry name" value="CUB_dom"/>
</dbReference>
<dbReference type="SMART" id="SM00644">
    <property type="entry name" value="Ami_2"/>
    <property type="match status" value="1"/>
</dbReference>
<dbReference type="PROSITE" id="PS50093">
    <property type="entry name" value="PKD"/>
    <property type="match status" value="1"/>
</dbReference>
<sequence length="1196" mass="130495">MIMGKIIYVIVLLLTVSFSVQAQTGKEIDERVFSSQLSDYNLVKPFFAEAYQLYPDVPRGIIEAVAYTNTRFYNVSAAEDTSSEGLPRYLGVMGLIFDGKNYFNENGKLIASLTGTDETLLRESSARAQILAWAGAFNSLTRQMNISGNKIEEYVPVLIALSEIPWRQGDQTNAFAMNSHLYSVFSFMTDAQWAGICGFDSRRLNLEDVFAPGTLKILQSEKVEISQQGVKNNEGDVMEGMGLKSTLSTDYPPAIEDLTTCNYSSRSGTPVSAYVLHTVQGSYAGCISWFKNCDAQASTHYVMRSSDGQVTQMVLEVNKAWHVRDENPYTIGTEMEGYVSSASWYTEAVYTSHSNLVRDVCNSGYGINPLRTLYRDTLDDGAALDYGVHVLAGSSYCTKIAGHQHYPNNTHTDPGNFWCWDYFFRKLNNSTPVTTYTTTTGNFYDTGGASAAYANDERKIWTIAPANATSVTLTFSSFDVEDNYDFLYIYNGPDVFSPRIGRYNTVAPTTVTATSGVMTIEFRSDCATTAAGWVASWSSTAADVTAPTTTVASSGTWKTDDFTATVTDADNSGGSGIQKGYYQVLENQGTEWRANASRGYFADNFDALNSDWSQTLGTWSVASGSLWQSDTTQNNTNIYASLNQELSNRTMYQFYAMVPGASNVNKRFGFHFFCDSASLDQRGNGYFVFFRLETSQLEFYKVTNNVFSQELVVTGVTTNMNQWYDYKIIYDRITGQVWVYRDDALLATWTDSSPYSTGGKYISFRTGNAQLKVSELKVYRSRSTSLNVTVGTLPTDDIRYENPSPSVYGAKIKSICQDVANNLSAIYYHDLNVDFTAPLTIASVNDGSGADEDVSYSSSTLAANWTASSDPNSDIAYYMIAAGTMAGGTDVQAWTNIGTALTADLNGLSLAQGTTYYFSVKAVNNAGLESAVTTSDGITIATSTLAGFFMSSTEICQGDSIHYTNSSVGATSYLWEFTGGMPATSTVANPVVYYPNSGVYGITLHAYGPTDTATISSPAAVSVRPVAIAGFTVNDTVFYIPNAMALFTNTSSSAVSYTWDFGDGDSSVDINPWHLYGDTGLYTVQLVASSEFCGNDTLSKVSYITVLMPEGIDEASAGQLAVFPNPASDYVEIIRENDHSETALVNIFNLDGQLVFSATMGSGQKAMRIEITGFASGLYQVVLSGEDVLRVPLMVK</sequence>
<dbReference type="PROSITE" id="PS01180">
    <property type="entry name" value="CUB"/>
    <property type="match status" value="1"/>
</dbReference>
<dbReference type="InterPro" id="IPR002502">
    <property type="entry name" value="Amidase_domain"/>
</dbReference>
<proteinExistence type="predicted"/>
<dbReference type="InterPro" id="IPR022409">
    <property type="entry name" value="PKD/Chitinase_dom"/>
</dbReference>
<dbReference type="GO" id="GO:0008745">
    <property type="term" value="F:N-acetylmuramoyl-L-alanine amidase activity"/>
    <property type="evidence" value="ECO:0007669"/>
    <property type="project" value="UniProtKB-EC"/>
</dbReference>
<dbReference type="GO" id="GO:0009253">
    <property type="term" value="P:peptidoglycan catabolic process"/>
    <property type="evidence" value="ECO:0007669"/>
    <property type="project" value="InterPro"/>
</dbReference>
<dbReference type="EC" id="3.5.1.28" evidence="2"/>
<comment type="caution">
    <text evidence="9">The sequence shown here is derived from an EMBL/GenBank/DDBJ whole genome shotgun (WGS) entry which is preliminary data.</text>
</comment>
<accession>A0A644WNW1</accession>
<protein>
    <recommendedName>
        <fullName evidence="2">N-acetylmuramoyl-L-alanine amidase</fullName>
        <ecNumber evidence="2">3.5.1.28</ecNumber>
    </recommendedName>
</protein>
<keyword evidence="4" id="KW-1015">Disulfide bond</keyword>
<dbReference type="PANTHER" id="PTHR30417:SF1">
    <property type="entry name" value="N-ACETYLMURAMOYL-L-ALANINE AMIDASE AMID"/>
    <property type="match status" value="1"/>
</dbReference>
<dbReference type="PANTHER" id="PTHR30417">
    <property type="entry name" value="N-ACETYLMURAMOYL-L-ALANINE AMIDASE AMID"/>
    <property type="match status" value="1"/>
</dbReference>
<dbReference type="Pfam" id="PF18911">
    <property type="entry name" value="PKD_4"/>
    <property type="match status" value="1"/>
</dbReference>
<dbReference type="GO" id="GO:0071555">
    <property type="term" value="P:cell wall organization"/>
    <property type="evidence" value="ECO:0007669"/>
    <property type="project" value="UniProtKB-KW"/>
</dbReference>
<dbReference type="CDD" id="cd00146">
    <property type="entry name" value="PKD"/>
    <property type="match status" value="1"/>
</dbReference>
<dbReference type="SMART" id="SM00089">
    <property type="entry name" value="PKD"/>
    <property type="match status" value="2"/>
</dbReference>
<dbReference type="InterPro" id="IPR036116">
    <property type="entry name" value="FN3_sf"/>
</dbReference>
<dbReference type="InterPro" id="IPR013783">
    <property type="entry name" value="Ig-like_fold"/>
</dbReference>
<dbReference type="SMART" id="SM00042">
    <property type="entry name" value="CUB"/>
    <property type="match status" value="1"/>
</dbReference>
<dbReference type="InterPro" id="IPR026444">
    <property type="entry name" value="Secre_tail"/>
</dbReference>
<feature type="domain" description="PKD" evidence="7">
    <location>
        <begin position="1027"/>
        <end position="1090"/>
    </location>
</feature>
<dbReference type="PROSITE" id="PS50853">
    <property type="entry name" value="FN3"/>
    <property type="match status" value="1"/>
</dbReference>
<evidence type="ECO:0000256" key="1">
    <source>
        <dbReference type="ARBA" id="ARBA00001561"/>
    </source>
</evidence>
<dbReference type="CDD" id="cd06583">
    <property type="entry name" value="PGRP"/>
    <property type="match status" value="1"/>
</dbReference>
<evidence type="ECO:0000259" key="7">
    <source>
        <dbReference type="PROSITE" id="PS50093"/>
    </source>
</evidence>
<dbReference type="InterPro" id="IPR051206">
    <property type="entry name" value="NAMLAA_amidase_2"/>
</dbReference>
<evidence type="ECO:0000259" key="6">
    <source>
        <dbReference type="PROSITE" id="PS01180"/>
    </source>
</evidence>